<dbReference type="KEGG" id="mcui:G8O30_12290"/>
<sequence>MVCIHEAFEMRRQKLLSFGEYNLHNLSSEEIVELSQQVDHFITLFQHNKCDELTIEWSEDPDSLVLYLKGELSDKSICSLSFVYEMLLPIFHLKKQVIVCAHSLTYIDSLGVQALINLANSCLEHETRLEFHLFPNYMHNVLKMIGFYGAIEENLTKNDSYIH</sequence>
<dbReference type="InterPro" id="IPR036513">
    <property type="entry name" value="STAS_dom_sf"/>
</dbReference>
<proteinExistence type="predicted"/>
<dbReference type="RefSeq" id="WP_239672353.1">
    <property type="nucleotide sequence ID" value="NZ_CP049742.1"/>
</dbReference>
<accession>A0A7S8HG98</accession>
<dbReference type="EMBL" id="CP049742">
    <property type="protein sequence ID" value="QPC47678.1"/>
    <property type="molecule type" value="Genomic_DNA"/>
</dbReference>
<dbReference type="GO" id="GO:0043937">
    <property type="term" value="P:regulation of sporulation"/>
    <property type="evidence" value="ECO:0007669"/>
    <property type="project" value="InterPro"/>
</dbReference>
<organism evidence="1 2">
    <name type="scientific">Mangrovibacillus cuniculi</name>
    <dbReference type="NCBI Taxonomy" id="2593652"/>
    <lineage>
        <taxon>Bacteria</taxon>
        <taxon>Bacillati</taxon>
        <taxon>Bacillota</taxon>
        <taxon>Bacilli</taxon>
        <taxon>Bacillales</taxon>
        <taxon>Bacillaceae</taxon>
        <taxon>Mangrovibacillus</taxon>
    </lineage>
</organism>
<dbReference type="GO" id="GO:0046983">
    <property type="term" value="F:protein dimerization activity"/>
    <property type="evidence" value="ECO:0007669"/>
    <property type="project" value="InterPro"/>
</dbReference>
<dbReference type="InterPro" id="IPR018540">
    <property type="entry name" value="Spo0E-like"/>
</dbReference>
<evidence type="ECO:0000313" key="2">
    <source>
        <dbReference type="Proteomes" id="UP000593626"/>
    </source>
</evidence>
<dbReference type="Gene3D" id="3.30.750.24">
    <property type="entry name" value="STAS domain"/>
    <property type="match status" value="1"/>
</dbReference>
<dbReference type="Proteomes" id="UP000593626">
    <property type="component" value="Chromosome"/>
</dbReference>
<keyword evidence="2" id="KW-1185">Reference proteome</keyword>
<name>A0A7S8HG98_9BACI</name>
<protein>
    <submittedName>
        <fullName evidence="1">Spo0E family sporulation regulatory protein-aspartic acid phosphatase</fullName>
    </submittedName>
</protein>
<dbReference type="Gene3D" id="4.10.280.10">
    <property type="entry name" value="Helix-loop-helix DNA-binding domain"/>
    <property type="match status" value="1"/>
</dbReference>
<dbReference type="Pfam" id="PF09388">
    <property type="entry name" value="SpoOE-like"/>
    <property type="match status" value="1"/>
</dbReference>
<dbReference type="SUPFAM" id="SSF52091">
    <property type="entry name" value="SpoIIaa-like"/>
    <property type="match status" value="1"/>
</dbReference>
<dbReference type="AlphaFoldDB" id="A0A7S8HG98"/>
<gene>
    <name evidence="1" type="ORF">G8O30_12290</name>
</gene>
<dbReference type="InterPro" id="IPR036638">
    <property type="entry name" value="HLH_DNA-bd_sf"/>
</dbReference>
<evidence type="ECO:0000313" key="1">
    <source>
        <dbReference type="EMBL" id="QPC47678.1"/>
    </source>
</evidence>
<reference evidence="1 2" key="1">
    <citation type="submission" date="2019-07" db="EMBL/GenBank/DDBJ databases">
        <title>Genome sequence of 2 isolates from Red Sea Mangroves.</title>
        <authorList>
            <person name="Sefrji F."/>
            <person name="Michoud G."/>
            <person name="Merlino G."/>
            <person name="Daffonchio D."/>
        </authorList>
    </citation>
    <scope>NUCLEOTIDE SEQUENCE [LARGE SCALE GENOMIC DNA]</scope>
    <source>
        <strain evidence="1 2">R1DC41</strain>
    </source>
</reference>